<dbReference type="PANTHER" id="PTHR46233:SF3">
    <property type="entry name" value="HYDROXYACYLGLUTATHIONE HYDROLASE GLOC"/>
    <property type="match status" value="1"/>
</dbReference>
<evidence type="ECO:0000256" key="2">
    <source>
        <dbReference type="ARBA" id="ARBA00022723"/>
    </source>
</evidence>
<dbReference type="Gene3D" id="3.60.15.10">
    <property type="entry name" value="Ribonuclease Z/Hydroxyacylglutathione hydrolase-like"/>
    <property type="match status" value="1"/>
</dbReference>
<organism evidence="6 7">
    <name type="scientific">Oceanotoga teriensis</name>
    <dbReference type="NCBI Taxonomy" id="515440"/>
    <lineage>
        <taxon>Bacteria</taxon>
        <taxon>Thermotogati</taxon>
        <taxon>Thermotogota</taxon>
        <taxon>Thermotogae</taxon>
        <taxon>Petrotogales</taxon>
        <taxon>Petrotogaceae</taxon>
        <taxon>Oceanotoga</taxon>
    </lineage>
</organism>
<evidence type="ECO:0000256" key="3">
    <source>
        <dbReference type="ARBA" id="ARBA00022801"/>
    </source>
</evidence>
<dbReference type="AlphaFoldDB" id="A0AA45C8X1"/>
<name>A0AA45C8X1_9BACT</name>
<keyword evidence="2" id="KW-0479">Metal-binding</keyword>
<accession>A0AA45C8X1</accession>
<dbReference type="GO" id="GO:0046872">
    <property type="term" value="F:metal ion binding"/>
    <property type="evidence" value="ECO:0007669"/>
    <property type="project" value="UniProtKB-KW"/>
</dbReference>
<dbReference type="SMART" id="SM00849">
    <property type="entry name" value="Lactamase_B"/>
    <property type="match status" value="1"/>
</dbReference>
<evidence type="ECO:0000313" key="7">
    <source>
        <dbReference type="Proteomes" id="UP000245921"/>
    </source>
</evidence>
<keyword evidence="3 6" id="KW-0378">Hydrolase</keyword>
<feature type="domain" description="Metallo-beta-lactamase" evidence="5">
    <location>
        <begin position="12"/>
        <end position="170"/>
    </location>
</feature>
<dbReference type="EMBL" id="QGGI01000001">
    <property type="protein sequence ID" value="PWJ96469.1"/>
    <property type="molecule type" value="Genomic_DNA"/>
</dbReference>
<comment type="cofactor">
    <cofactor evidence="1">
        <name>Zn(2+)</name>
        <dbReference type="ChEBI" id="CHEBI:29105"/>
    </cofactor>
</comment>
<dbReference type="SUPFAM" id="SSF56281">
    <property type="entry name" value="Metallo-hydrolase/oxidoreductase"/>
    <property type="match status" value="1"/>
</dbReference>
<dbReference type="PANTHER" id="PTHR46233">
    <property type="entry name" value="HYDROXYACYLGLUTATHIONE HYDROLASE GLOC"/>
    <property type="match status" value="1"/>
</dbReference>
<proteinExistence type="predicted"/>
<reference evidence="6 7" key="1">
    <citation type="submission" date="2018-05" db="EMBL/GenBank/DDBJ databases">
        <title>Genomic Encyclopedia of Type Strains, Phase IV (KMG-IV): sequencing the most valuable type-strain genomes for metagenomic binning, comparative biology and taxonomic classification.</title>
        <authorList>
            <person name="Goeker M."/>
        </authorList>
    </citation>
    <scope>NUCLEOTIDE SEQUENCE [LARGE SCALE GENOMIC DNA]</scope>
    <source>
        <strain evidence="6 7">DSM 24906</strain>
    </source>
</reference>
<comment type="caution">
    <text evidence="6">The sequence shown here is derived from an EMBL/GenBank/DDBJ whole genome shotgun (WGS) entry which is preliminary data.</text>
</comment>
<dbReference type="GO" id="GO:0016787">
    <property type="term" value="F:hydrolase activity"/>
    <property type="evidence" value="ECO:0007669"/>
    <property type="project" value="UniProtKB-KW"/>
</dbReference>
<evidence type="ECO:0000313" key="6">
    <source>
        <dbReference type="EMBL" id="PWJ96469.1"/>
    </source>
</evidence>
<dbReference type="CDD" id="cd06262">
    <property type="entry name" value="metallo-hydrolase-like_MBL-fold"/>
    <property type="match status" value="1"/>
</dbReference>
<dbReference type="InterPro" id="IPR036866">
    <property type="entry name" value="RibonucZ/Hydroxyglut_hydro"/>
</dbReference>
<protein>
    <submittedName>
        <fullName evidence="6">Glyoxylase-like metal-dependent hydrolase (Beta-lactamase superfamily II)</fullName>
    </submittedName>
</protein>
<gene>
    <name evidence="6" type="ORF">C7380_10141</name>
</gene>
<evidence type="ECO:0000256" key="4">
    <source>
        <dbReference type="ARBA" id="ARBA00022833"/>
    </source>
</evidence>
<keyword evidence="4" id="KW-0862">Zinc</keyword>
<dbReference type="InterPro" id="IPR001279">
    <property type="entry name" value="Metallo-B-lactamas"/>
</dbReference>
<dbReference type="RefSeq" id="WP_158274727.1">
    <property type="nucleotide sequence ID" value="NZ_JAMHJO010000016.1"/>
</dbReference>
<dbReference type="Proteomes" id="UP000245921">
    <property type="component" value="Unassembled WGS sequence"/>
</dbReference>
<dbReference type="InterPro" id="IPR051453">
    <property type="entry name" value="MBL_Glyoxalase_II"/>
</dbReference>
<keyword evidence="7" id="KW-1185">Reference proteome</keyword>
<evidence type="ECO:0000256" key="1">
    <source>
        <dbReference type="ARBA" id="ARBA00001947"/>
    </source>
</evidence>
<dbReference type="Pfam" id="PF00753">
    <property type="entry name" value="Lactamase_B"/>
    <property type="match status" value="1"/>
</dbReference>
<sequence length="187" mass="21718">MKIESYETGPIGTNAYIIDEKIIIDPGYGISNYINKEKEYDVWLTHAHFDHIKGIKEIKVKNLYLHPKDYELLKDPEKNLSIYTNEPFTIDIPYKDISNITRFIHTPGHTPGSIIIILENNLFTGDTIFSDSIGRTDFPGSSYEDMEKSLIKVKEFLQKNKNIKNIYPGHMNKTTRELILETNPYLY</sequence>
<evidence type="ECO:0000259" key="5">
    <source>
        <dbReference type="SMART" id="SM00849"/>
    </source>
</evidence>